<comment type="caution">
    <text evidence="1">The sequence shown here is derived from an EMBL/GenBank/DDBJ whole genome shotgun (WGS) entry which is preliminary data.</text>
</comment>
<accession>A0A375GBL9</accession>
<protein>
    <submittedName>
        <fullName evidence="1">Uncharacterized protein</fullName>
    </submittedName>
</protein>
<dbReference type="Proteomes" id="UP000256862">
    <property type="component" value="Chromosome CO2235"/>
</dbReference>
<reference evidence="1" key="1">
    <citation type="submission" date="2018-01" db="EMBL/GenBank/DDBJ databases">
        <authorList>
            <person name="Clerissi C."/>
        </authorList>
    </citation>
    <scope>NUCLEOTIDE SEQUENCE</scope>
    <source>
        <strain evidence="1">Cupriavidus oxalaticus LMG 2235</strain>
    </source>
</reference>
<gene>
    <name evidence="1" type="ORF">CO2235_90286</name>
</gene>
<organism evidence="1">
    <name type="scientific">Cupriavidus oxalaticus</name>
    <dbReference type="NCBI Taxonomy" id="96344"/>
    <lineage>
        <taxon>Bacteria</taxon>
        <taxon>Pseudomonadati</taxon>
        <taxon>Pseudomonadota</taxon>
        <taxon>Betaproteobacteria</taxon>
        <taxon>Burkholderiales</taxon>
        <taxon>Burkholderiaceae</taxon>
        <taxon>Cupriavidus</taxon>
    </lineage>
</organism>
<proteinExistence type="predicted"/>
<dbReference type="AlphaFoldDB" id="A0A375GBL9"/>
<name>A0A375GBL9_9BURK</name>
<sequence>MLARRSPLRSVASHHNTFIVTYKNVGPRPTEPTPACP</sequence>
<evidence type="ECO:0000313" key="1">
    <source>
        <dbReference type="EMBL" id="SPC17412.1"/>
    </source>
</evidence>
<dbReference type="EMBL" id="OGUS01000131">
    <property type="protein sequence ID" value="SPC17412.1"/>
    <property type="molecule type" value="Genomic_DNA"/>
</dbReference>